<sequence length="85" mass="9061">MADADRSSDPSSVPASAGILVLSVAGRRAGLASRHSEGFLFHACDHLFNDIDGRLFASIGDMRIAARCLASLERLSPRALRPWPG</sequence>
<dbReference type="RefSeq" id="WP_203194108.1">
    <property type="nucleotide sequence ID" value="NZ_CP063362.1"/>
</dbReference>
<dbReference type="Proteomes" id="UP000596427">
    <property type="component" value="Chromosome"/>
</dbReference>
<reference evidence="1 2" key="1">
    <citation type="submission" date="2020-10" db="EMBL/GenBank/DDBJ databases">
        <title>Degradation of 1,4-Dioxane by Xanthobacter sp. YN2, via a Novel Group-2 Soluble Di-Iron Monooxygenase.</title>
        <authorList>
            <person name="Ma F."/>
            <person name="Wang Y."/>
            <person name="Yang J."/>
            <person name="Guo H."/>
            <person name="Su D."/>
            <person name="Yu L."/>
        </authorList>
    </citation>
    <scope>NUCLEOTIDE SEQUENCE [LARGE SCALE GENOMIC DNA]</scope>
    <source>
        <strain evidence="1 2">YN2</strain>
    </source>
</reference>
<dbReference type="EMBL" id="CP063362">
    <property type="protein sequence ID" value="QRG07196.1"/>
    <property type="molecule type" value="Genomic_DNA"/>
</dbReference>
<proteinExistence type="predicted"/>
<dbReference type="AlphaFoldDB" id="A0A974SIB2"/>
<evidence type="ECO:0000313" key="2">
    <source>
        <dbReference type="Proteomes" id="UP000596427"/>
    </source>
</evidence>
<accession>A0A974SIB2</accession>
<protein>
    <submittedName>
        <fullName evidence="1">Uncharacterized protein</fullName>
    </submittedName>
</protein>
<name>A0A974SIB2_9HYPH</name>
<dbReference type="GeneID" id="95765649"/>
<evidence type="ECO:0000313" key="1">
    <source>
        <dbReference type="EMBL" id="QRG07196.1"/>
    </source>
</evidence>
<gene>
    <name evidence="1" type="ORF">EZH22_01770</name>
</gene>
<keyword evidence="2" id="KW-1185">Reference proteome</keyword>
<dbReference type="KEGG" id="xdi:EZH22_01770"/>
<organism evidence="1 2">
    <name type="scientific">Xanthobacter dioxanivorans</name>
    <dbReference type="NCBI Taxonomy" id="2528964"/>
    <lineage>
        <taxon>Bacteria</taxon>
        <taxon>Pseudomonadati</taxon>
        <taxon>Pseudomonadota</taxon>
        <taxon>Alphaproteobacteria</taxon>
        <taxon>Hyphomicrobiales</taxon>
        <taxon>Xanthobacteraceae</taxon>
        <taxon>Xanthobacter</taxon>
    </lineage>
</organism>